<protein>
    <recommendedName>
        <fullName evidence="7">DNA-directed RNA polymerase subunit</fullName>
    </recommendedName>
</protein>
<gene>
    <name evidence="10" type="ORF">AOQ84DRAFT_259639</name>
</gene>
<feature type="region of interest" description="Disordered" evidence="8">
    <location>
        <begin position="138"/>
        <end position="170"/>
    </location>
</feature>
<evidence type="ECO:0000256" key="6">
    <source>
        <dbReference type="ARBA" id="ARBA00023242"/>
    </source>
</evidence>
<dbReference type="Proteomes" id="UP000250140">
    <property type="component" value="Unassembled WGS sequence"/>
</dbReference>
<dbReference type="GO" id="GO:0005736">
    <property type="term" value="C:RNA polymerase I complex"/>
    <property type="evidence" value="ECO:0007669"/>
    <property type="project" value="TreeGrafter"/>
</dbReference>
<dbReference type="Gene3D" id="2.40.50.1060">
    <property type="match status" value="1"/>
</dbReference>
<dbReference type="PANTHER" id="PTHR12709">
    <property type="entry name" value="DNA-DIRECTED RNA POLYMERASE II, III"/>
    <property type="match status" value="1"/>
</dbReference>
<keyword evidence="4" id="KW-0597">Phosphoprotein</keyword>
<evidence type="ECO:0000256" key="8">
    <source>
        <dbReference type="SAM" id="MobiDB-lite"/>
    </source>
</evidence>
<organism evidence="10 11">
    <name type="scientific">Glonium stellatum</name>
    <dbReference type="NCBI Taxonomy" id="574774"/>
    <lineage>
        <taxon>Eukaryota</taxon>
        <taxon>Fungi</taxon>
        <taxon>Dikarya</taxon>
        <taxon>Ascomycota</taxon>
        <taxon>Pezizomycotina</taxon>
        <taxon>Dothideomycetes</taxon>
        <taxon>Pleosporomycetidae</taxon>
        <taxon>Gloniales</taxon>
        <taxon>Gloniaceae</taxon>
        <taxon>Glonium</taxon>
    </lineage>
</organism>
<dbReference type="AlphaFoldDB" id="A0A8E2JZ60"/>
<dbReference type="Pfam" id="PF17875">
    <property type="entry name" value="RPA43_OB"/>
    <property type="match status" value="1"/>
</dbReference>
<accession>A0A8E2JZ60</accession>
<proteinExistence type="inferred from homology"/>
<dbReference type="Gene3D" id="3.30.1490.120">
    <property type="entry name" value="RNA polymerase Rpb7-like, N-terminal domain"/>
    <property type="match status" value="1"/>
</dbReference>
<sequence>HLQTISLYLPLSPISQSSALTGLCAEHLSPLILTYYPPLRGIVLSYSNVRLSETPSPDSSSTTEEPLPVLAKSVDEYAVSFIWATVDFLVFRPLKGTWIDGYVNLQNESHLGLVYLNLFSASIPRSYLPKSWKWIEDPSGNSSSSRKVGKSSKESGGGEGQGHFVDENGNKVDGMVRFRIRDFETQARTESDRGFVSIEGTLLSAEEERE</sequence>
<keyword evidence="6 7" id="KW-0539">Nucleus</keyword>
<evidence type="ECO:0000313" key="11">
    <source>
        <dbReference type="Proteomes" id="UP000250140"/>
    </source>
</evidence>
<dbReference type="InterPro" id="IPR036898">
    <property type="entry name" value="RNA_pol_Rpb7-like_N_sf"/>
</dbReference>
<evidence type="ECO:0000256" key="2">
    <source>
        <dbReference type="ARBA" id="ARBA00005930"/>
    </source>
</evidence>
<dbReference type="PANTHER" id="PTHR12709:SF5">
    <property type="entry name" value="DNA-DIRECTED RNA POLYMERASE I SUBUNIT RPA43"/>
    <property type="match status" value="1"/>
</dbReference>
<evidence type="ECO:0000256" key="1">
    <source>
        <dbReference type="ARBA" id="ARBA00004604"/>
    </source>
</evidence>
<dbReference type="InterPro" id="IPR045113">
    <property type="entry name" value="Rpb7-like"/>
</dbReference>
<comment type="similarity">
    <text evidence="2">Belongs to the eukaryotic RPA43 RNA polymerase subunit family.</text>
</comment>
<evidence type="ECO:0000259" key="9">
    <source>
        <dbReference type="Pfam" id="PF17875"/>
    </source>
</evidence>
<dbReference type="InterPro" id="IPR041178">
    <property type="entry name" value="RPA43_OB"/>
</dbReference>
<evidence type="ECO:0000256" key="5">
    <source>
        <dbReference type="ARBA" id="ARBA00023163"/>
    </source>
</evidence>
<comment type="subcellular location">
    <subcellularLocation>
        <location evidence="1">Nucleus</location>
        <location evidence="1">Nucleolus</location>
    </subcellularLocation>
</comment>
<dbReference type="GO" id="GO:0006361">
    <property type="term" value="P:transcription initiation at RNA polymerase I promoter"/>
    <property type="evidence" value="ECO:0007669"/>
    <property type="project" value="UniProtKB-ARBA"/>
</dbReference>
<evidence type="ECO:0000313" key="10">
    <source>
        <dbReference type="EMBL" id="OCL14554.1"/>
    </source>
</evidence>
<dbReference type="EMBL" id="KV748560">
    <property type="protein sequence ID" value="OCL14554.1"/>
    <property type="molecule type" value="Genomic_DNA"/>
</dbReference>
<dbReference type="OrthoDB" id="10250504at2759"/>
<feature type="non-terminal residue" evidence="10">
    <location>
        <position position="210"/>
    </location>
</feature>
<feature type="domain" description="RPA43 OB" evidence="9">
    <location>
        <begin position="93"/>
        <end position="203"/>
    </location>
</feature>
<evidence type="ECO:0000256" key="7">
    <source>
        <dbReference type="RuleBase" id="RU369086"/>
    </source>
</evidence>
<reference evidence="10 11" key="1">
    <citation type="journal article" date="2016" name="Nat. Commun.">
        <title>Ectomycorrhizal ecology is imprinted in the genome of the dominant symbiotic fungus Cenococcum geophilum.</title>
        <authorList>
            <consortium name="DOE Joint Genome Institute"/>
            <person name="Peter M."/>
            <person name="Kohler A."/>
            <person name="Ohm R.A."/>
            <person name="Kuo A."/>
            <person name="Krutzmann J."/>
            <person name="Morin E."/>
            <person name="Arend M."/>
            <person name="Barry K.W."/>
            <person name="Binder M."/>
            <person name="Choi C."/>
            <person name="Clum A."/>
            <person name="Copeland A."/>
            <person name="Grisel N."/>
            <person name="Haridas S."/>
            <person name="Kipfer T."/>
            <person name="LaButti K."/>
            <person name="Lindquist E."/>
            <person name="Lipzen A."/>
            <person name="Maire R."/>
            <person name="Meier B."/>
            <person name="Mihaltcheva S."/>
            <person name="Molinier V."/>
            <person name="Murat C."/>
            <person name="Poggeler S."/>
            <person name="Quandt C.A."/>
            <person name="Sperisen C."/>
            <person name="Tritt A."/>
            <person name="Tisserant E."/>
            <person name="Crous P.W."/>
            <person name="Henrissat B."/>
            <person name="Nehls U."/>
            <person name="Egli S."/>
            <person name="Spatafora J.W."/>
            <person name="Grigoriev I.V."/>
            <person name="Martin F.M."/>
        </authorList>
    </citation>
    <scope>NUCLEOTIDE SEQUENCE [LARGE SCALE GENOMIC DNA]</scope>
    <source>
        <strain evidence="10 11">CBS 207.34</strain>
    </source>
</reference>
<feature type="non-terminal residue" evidence="10">
    <location>
        <position position="1"/>
    </location>
</feature>
<evidence type="ECO:0000256" key="3">
    <source>
        <dbReference type="ARBA" id="ARBA00022478"/>
    </source>
</evidence>
<dbReference type="GO" id="GO:0006362">
    <property type="term" value="P:transcription elongation by RNA polymerase I"/>
    <property type="evidence" value="ECO:0007669"/>
    <property type="project" value="UniProtKB-ARBA"/>
</dbReference>
<evidence type="ECO:0000256" key="4">
    <source>
        <dbReference type="ARBA" id="ARBA00022553"/>
    </source>
</evidence>
<name>A0A8E2JZ60_9PEZI</name>
<comment type="function">
    <text evidence="7">DNA-dependent RNA polymerase which catalyzes the transcription of DNA into RNA using the four ribonucleoside triphosphates as substrates.</text>
</comment>
<dbReference type="InterPro" id="IPR041901">
    <property type="entry name" value="RNAP_I_Rpa43_N"/>
</dbReference>
<dbReference type="FunFam" id="3.30.1490.120:FF:000004">
    <property type="entry name" value="RNA polymerase I subunit Rpa43"/>
    <property type="match status" value="1"/>
</dbReference>
<keyword evidence="5 7" id="KW-0804">Transcription</keyword>
<keyword evidence="11" id="KW-1185">Reference proteome</keyword>
<dbReference type="CDD" id="cd04328">
    <property type="entry name" value="RNAP_I_Rpa43_N"/>
    <property type="match status" value="1"/>
</dbReference>
<keyword evidence="3 7" id="KW-0240">DNA-directed RNA polymerase</keyword>